<organism evidence="2 3">
    <name type="scientific">Halomonas korlensis</name>
    <dbReference type="NCBI Taxonomy" id="463301"/>
    <lineage>
        <taxon>Bacteria</taxon>
        <taxon>Pseudomonadati</taxon>
        <taxon>Pseudomonadota</taxon>
        <taxon>Gammaproteobacteria</taxon>
        <taxon>Oceanospirillales</taxon>
        <taxon>Halomonadaceae</taxon>
        <taxon>Halomonas</taxon>
    </lineage>
</organism>
<dbReference type="STRING" id="463301.SAMN04487955_10979"/>
<evidence type="ECO:0000256" key="1">
    <source>
        <dbReference type="SAM" id="SignalP"/>
    </source>
</evidence>
<dbReference type="RefSeq" id="WP_089796430.1">
    <property type="nucleotide sequence ID" value="NZ_FPBP01000009.1"/>
</dbReference>
<protein>
    <recommendedName>
        <fullName evidence="4">DUF2782 domain-containing protein</fullName>
    </recommendedName>
</protein>
<keyword evidence="1" id="KW-0732">Signal</keyword>
<sequence length="107" mass="11929">MKRYTHLAPVVLAPVLAPILAMALSLGLGASSTALAQSSTDVTPDITIRQEDDRTIREYRVNGELYAIEIRPSRGPSYYLVDHDGDGNFERRDGDRLAVPQWVLKEF</sequence>
<dbReference type="OrthoDB" id="5296182at2"/>
<dbReference type="Pfam" id="PF11191">
    <property type="entry name" value="DUF2782"/>
    <property type="match status" value="1"/>
</dbReference>
<evidence type="ECO:0000313" key="2">
    <source>
        <dbReference type="EMBL" id="SFU80410.1"/>
    </source>
</evidence>
<evidence type="ECO:0008006" key="4">
    <source>
        <dbReference type="Google" id="ProtNLM"/>
    </source>
</evidence>
<evidence type="ECO:0000313" key="3">
    <source>
        <dbReference type="Proteomes" id="UP000198693"/>
    </source>
</evidence>
<accession>A0A1I7J5H3</accession>
<dbReference type="Proteomes" id="UP000198693">
    <property type="component" value="Unassembled WGS sequence"/>
</dbReference>
<dbReference type="EMBL" id="FPBP01000009">
    <property type="protein sequence ID" value="SFU80410.1"/>
    <property type="molecule type" value="Genomic_DNA"/>
</dbReference>
<proteinExistence type="predicted"/>
<dbReference type="Gene3D" id="2.20.130.30">
    <property type="entry name" value="Protein of unknown function DUF2782"/>
    <property type="match status" value="1"/>
</dbReference>
<gene>
    <name evidence="2" type="ORF">SAMN04487955_10979</name>
</gene>
<reference evidence="3" key="1">
    <citation type="submission" date="2016-10" db="EMBL/GenBank/DDBJ databases">
        <authorList>
            <person name="Varghese N."/>
            <person name="Submissions S."/>
        </authorList>
    </citation>
    <scope>NUCLEOTIDE SEQUENCE [LARGE SCALE GENOMIC DNA]</scope>
    <source>
        <strain evidence="3">CGMCC 1.6981</strain>
    </source>
</reference>
<dbReference type="InterPro" id="IPR021357">
    <property type="entry name" value="DUF2782"/>
</dbReference>
<name>A0A1I7J5H3_9GAMM</name>
<keyword evidence="3" id="KW-1185">Reference proteome</keyword>
<dbReference type="AlphaFoldDB" id="A0A1I7J5H3"/>
<feature type="chain" id="PRO_5011700029" description="DUF2782 domain-containing protein" evidence="1">
    <location>
        <begin position="37"/>
        <end position="107"/>
    </location>
</feature>
<feature type="signal peptide" evidence="1">
    <location>
        <begin position="1"/>
        <end position="36"/>
    </location>
</feature>